<gene>
    <name evidence="2" type="ORF">ALEPTO_LOCUS9613</name>
</gene>
<keyword evidence="3" id="KW-1185">Reference proteome</keyword>
<dbReference type="Pfam" id="PF03232">
    <property type="entry name" value="COQ7"/>
    <property type="match status" value="1"/>
</dbReference>
<feature type="compositionally biased region" description="Polar residues" evidence="1">
    <location>
        <begin position="40"/>
        <end position="52"/>
    </location>
</feature>
<dbReference type="GO" id="GO:0005743">
    <property type="term" value="C:mitochondrial inner membrane"/>
    <property type="evidence" value="ECO:0007669"/>
    <property type="project" value="TreeGrafter"/>
</dbReference>
<evidence type="ECO:0000313" key="2">
    <source>
        <dbReference type="EMBL" id="CAG8638021.1"/>
    </source>
</evidence>
<accession>A0A9N9DIZ0</accession>
<dbReference type="AlphaFoldDB" id="A0A9N9DIZ0"/>
<proteinExistence type="predicted"/>
<name>A0A9N9DIZ0_9GLOM</name>
<dbReference type="InterPro" id="IPR011566">
    <property type="entry name" value="Ubq_synth_Coq7"/>
</dbReference>
<protein>
    <submittedName>
        <fullName evidence="2">8111_t:CDS:1</fullName>
    </submittedName>
</protein>
<organism evidence="2 3">
    <name type="scientific">Ambispora leptoticha</name>
    <dbReference type="NCBI Taxonomy" id="144679"/>
    <lineage>
        <taxon>Eukaryota</taxon>
        <taxon>Fungi</taxon>
        <taxon>Fungi incertae sedis</taxon>
        <taxon>Mucoromycota</taxon>
        <taxon>Glomeromycotina</taxon>
        <taxon>Glomeromycetes</taxon>
        <taxon>Archaeosporales</taxon>
        <taxon>Ambisporaceae</taxon>
        <taxon>Ambispora</taxon>
    </lineage>
</organism>
<evidence type="ECO:0000256" key="1">
    <source>
        <dbReference type="SAM" id="MobiDB-lite"/>
    </source>
</evidence>
<dbReference type="Proteomes" id="UP000789508">
    <property type="component" value="Unassembled WGS sequence"/>
</dbReference>
<dbReference type="GO" id="GO:0008682">
    <property type="term" value="F:3-demethoxyubiquinol 3-hydroxylase activity"/>
    <property type="evidence" value="ECO:0007669"/>
    <property type="project" value="TreeGrafter"/>
</dbReference>
<reference evidence="2" key="1">
    <citation type="submission" date="2021-06" db="EMBL/GenBank/DDBJ databases">
        <authorList>
            <person name="Kallberg Y."/>
            <person name="Tangrot J."/>
            <person name="Rosling A."/>
        </authorList>
    </citation>
    <scope>NUCLEOTIDE SEQUENCE</scope>
    <source>
        <strain evidence="2">FL130A</strain>
    </source>
</reference>
<dbReference type="GO" id="GO:0006744">
    <property type="term" value="P:ubiquinone biosynthetic process"/>
    <property type="evidence" value="ECO:0007669"/>
    <property type="project" value="InterPro"/>
</dbReference>
<evidence type="ECO:0000313" key="3">
    <source>
        <dbReference type="Proteomes" id="UP000789508"/>
    </source>
</evidence>
<sequence length="106" mass="12077">MHLLFHASKPKNLRYLFVTHRNHLLSEKLNNNSLYSSWRGQHTAAESDNSDSNKNRKKSRVLTEHEKSIIDSMIRVDHAGEVGADWIYRGQLAVLGKDKAVGPVIQ</sequence>
<feature type="region of interest" description="Disordered" evidence="1">
    <location>
        <begin position="40"/>
        <end position="62"/>
    </location>
</feature>
<dbReference type="PANTHER" id="PTHR11237:SF4">
    <property type="entry name" value="5-DEMETHOXYUBIQUINONE HYDROXYLASE, MITOCHONDRIAL"/>
    <property type="match status" value="1"/>
</dbReference>
<feature type="non-terminal residue" evidence="2">
    <location>
        <position position="106"/>
    </location>
</feature>
<dbReference type="EMBL" id="CAJVPS010007791">
    <property type="protein sequence ID" value="CAG8638021.1"/>
    <property type="molecule type" value="Genomic_DNA"/>
</dbReference>
<comment type="caution">
    <text evidence="2">The sequence shown here is derived from an EMBL/GenBank/DDBJ whole genome shotgun (WGS) entry which is preliminary data.</text>
</comment>
<dbReference type="OrthoDB" id="275371at2759"/>
<dbReference type="PANTHER" id="PTHR11237">
    <property type="entry name" value="COENZYME Q10 BIOSYNTHESIS PROTEIN 7"/>
    <property type="match status" value="1"/>
</dbReference>